<reference evidence="2" key="1">
    <citation type="journal article" date="2021" name="PeerJ">
        <title>Extensive microbial diversity within the chicken gut microbiome revealed by metagenomics and culture.</title>
        <authorList>
            <person name="Gilroy R."/>
            <person name="Ravi A."/>
            <person name="Getino M."/>
            <person name="Pursley I."/>
            <person name="Horton D.L."/>
            <person name="Alikhan N.F."/>
            <person name="Baker D."/>
            <person name="Gharbi K."/>
            <person name="Hall N."/>
            <person name="Watson M."/>
            <person name="Adriaenssens E.M."/>
            <person name="Foster-Nyarko E."/>
            <person name="Jarju S."/>
            <person name="Secka A."/>
            <person name="Antonio M."/>
            <person name="Oren A."/>
            <person name="Chaudhuri R.R."/>
            <person name="La Ragione R."/>
            <person name="Hildebrand F."/>
            <person name="Pallen M.J."/>
        </authorList>
    </citation>
    <scope>NUCLEOTIDE SEQUENCE</scope>
    <source>
        <strain evidence="2">ChiHjej13B12-14962</strain>
    </source>
</reference>
<dbReference type="Gene3D" id="3.40.50.300">
    <property type="entry name" value="P-loop containing nucleotide triphosphate hydrolases"/>
    <property type="match status" value="1"/>
</dbReference>
<dbReference type="AlphaFoldDB" id="A0A921FLM3"/>
<protein>
    <submittedName>
        <fullName evidence="2">Polyphosphate kinase 2 family protein</fullName>
    </submittedName>
</protein>
<gene>
    <name evidence="2" type="ORF">K8V32_05910</name>
</gene>
<organism evidence="2 3">
    <name type="scientific">Enteractinococcus helveticum</name>
    <dbReference type="NCBI Taxonomy" id="1837282"/>
    <lineage>
        <taxon>Bacteria</taxon>
        <taxon>Bacillati</taxon>
        <taxon>Actinomycetota</taxon>
        <taxon>Actinomycetes</taxon>
        <taxon>Micrococcales</taxon>
        <taxon>Micrococcaceae</taxon>
    </lineage>
</organism>
<feature type="domain" description="Polyphosphate kinase-2-related" evidence="1">
    <location>
        <begin position="61"/>
        <end position="276"/>
    </location>
</feature>
<dbReference type="SUPFAM" id="SSF52540">
    <property type="entry name" value="P-loop containing nucleoside triphosphate hydrolases"/>
    <property type="match status" value="1"/>
</dbReference>
<reference evidence="2" key="2">
    <citation type="submission" date="2021-09" db="EMBL/GenBank/DDBJ databases">
        <authorList>
            <person name="Gilroy R."/>
        </authorList>
    </citation>
    <scope>NUCLEOTIDE SEQUENCE</scope>
    <source>
        <strain evidence="2">ChiHjej13B12-14962</strain>
    </source>
</reference>
<dbReference type="GO" id="GO:0016776">
    <property type="term" value="F:phosphotransferase activity, phosphate group as acceptor"/>
    <property type="evidence" value="ECO:0007669"/>
    <property type="project" value="InterPro"/>
</dbReference>
<keyword evidence="2" id="KW-0418">Kinase</keyword>
<comment type="caution">
    <text evidence="2">The sequence shown here is derived from an EMBL/GenBank/DDBJ whole genome shotgun (WGS) entry which is preliminary data.</text>
</comment>
<dbReference type="Proteomes" id="UP000703315">
    <property type="component" value="Unassembled WGS sequence"/>
</dbReference>
<dbReference type="PANTHER" id="PTHR34383:SF3">
    <property type="entry name" value="POLYPHOSPHATE:AMP PHOSPHOTRANSFERASE"/>
    <property type="match status" value="1"/>
</dbReference>
<keyword evidence="2" id="KW-0808">Transferase</keyword>
<dbReference type="EMBL" id="DYXC01000072">
    <property type="protein sequence ID" value="HJF14328.1"/>
    <property type="molecule type" value="Genomic_DNA"/>
</dbReference>
<dbReference type="GO" id="GO:0016301">
    <property type="term" value="F:kinase activity"/>
    <property type="evidence" value="ECO:0007669"/>
    <property type="project" value="UniProtKB-KW"/>
</dbReference>
<dbReference type="RefSeq" id="WP_303904349.1">
    <property type="nucleotide sequence ID" value="NZ_DYXC01000072.1"/>
</dbReference>
<dbReference type="PANTHER" id="PTHR34383">
    <property type="entry name" value="POLYPHOSPHATE:AMP PHOSPHOTRANSFERASE-RELATED"/>
    <property type="match status" value="1"/>
</dbReference>
<dbReference type="GO" id="GO:0006797">
    <property type="term" value="P:polyphosphate metabolic process"/>
    <property type="evidence" value="ECO:0007669"/>
    <property type="project" value="InterPro"/>
</dbReference>
<dbReference type="Pfam" id="PF03976">
    <property type="entry name" value="PPK2"/>
    <property type="match status" value="1"/>
</dbReference>
<dbReference type="NCBIfam" id="TIGR03709">
    <property type="entry name" value="PPK2_rel_1"/>
    <property type="match status" value="1"/>
</dbReference>
<name>A0A921FLM3_9MICC</name>
<evidence type="ECO:0000313" key="2">
    <source>
        <dbReference type="EMBL" id="HJF14328.1"/>
    </source>
</evidence>
<dbReference type="InterPro" id="IPR022300">
    <property type="entry name" value="PPK2-rel_1"/>
</dbReference>
<accession>A0A921FLM3</accession>
<dbReference type="InterPro" id="IPR027417">
    <property type="entry name" value="P-loop_NTPase"/>
</dbReference>
<evidence type="ECO:0000313" key="3">
    <source>
        <dbReference type="Proteomes" id="UP000703315"/>
    </source>
</evidence>
<dbReference type="InterPro" id="IPR022488">
    <property type="entry name" value="PPK2-related"/>
</dbReference>
<sequence length="299" mass="34510">MPANQALKRVGPFYKALREFAYQDGILADLNALDSRRTPGFETPDGKTLGKQAGQQFLADHTERLSELQTKLFANAQAADLRRSVLLVIQGMDTSGKGSITKHVVGSMNPQGIHQVGFTKPTPEELQHDFLWRIRHHTPRHGDIAVFDRSHYEDVLVHRVEELTPPARLQRRYGAIRQFEDELRQNGTVILKVMLHISRQEQYQRLSDRLDDPTKHWKFTPADIDAREKWDAYMEAHRIAIEVTDKEHAPWFVIPADRKWYAKLAVQQLLIEALESLDLSWPPGNFDLAEQRRRLEASR</sequence>
<proteinExistence type="predicted"/>
<evidence type="ECO:0000259" key="1">
    <source>
        <dbReference type="Pfam" id="PF03976"/>
    </source>
</evidence>